<proteinExistence type="predicted"/>
<dbReference type="EMBL" id="LWDF02000157">
    <property type="protein sequence ID" value="KAE8255516.1"/>
    <property type="molecule type" value="Genomic_DNA"/>
</dbReference>
<name>A0A8T8T3G5_9BASI</name>
<dbReference type="AlphaFoldDB" id="A0A8T8T3G5"/>
<sequence length="93" mass="9243">METKSPPDSSPVLLHPTQTKQPPHSVMSAAVTQSQQYANGAPAGSSGAPTQAPATPSSSAPTASSSTPQPTASTSSSAATTTKPNVEPNEVGW</sequence>
<accession>A0A8T8T3G5</accession>
<reference evidence="2" key="2">
    <citation type="journal article" date="2019" name="IMA Fungus">
        <title>Genome sequencing and comparison of five Tilletia species to identify candidate genes for the detection of regulated species infecting wheat.</title>
        <authorList>
            <person name="Nguyen H.D.T."/>
            <person name="Sultana T."/>
            <person name="Kesanakurti P."/>
            <person name="Hambleton S."/>
        </authorList>
    </citation>
    <scope>NUCLEOTIDE SEQUENCE</scope>
    <source>
        <strain evidence="2">DAOMC 236416</strain>
    </source>
</reference>
<evidence type="ECO:0000313" key="2">
    <source>
        <dbReference type="EMBL" id="KAE8255516.1"/>
    </source>
</evidence>
<comment type="caution">
    <text evidence="2">The sequence shown here is derived from an EMBL/GenBank/DDBJ whole genome shotgun (WGS) entry which is preliminary data.</text>
</comment>
<reference evidence="2" key="1">
    <citation type="submission" date="2016-04" db="EMBL/GenBank/DDBJ databases">
        <authorList>
            <person name="Nguyen H.D."/>
            <person name="Samba Siva P."/>
            <person name="Cullis J."/>
            <person name="Levesque C.A."/>
            <person name="Hambleton S."/>
        </authorList>
    </citation>
    <scope>NUCLEOTIDE SEQUENCE</scope>
    <source>
        <strain evidence="2">DAOMC 236416</strain>
    </source>
</reference>
<evidence type="ECO:0000256" key="1">
    <source>
        <dbReference type="SAM" id="MobiDB-lite"/>
    </source>
</evidence>
<gene>
    <name evidence="2" type="ORF">A4X13_0g3003</name>
</gene>
<feature type="non-terminal residue" evidence="2">
    <location>
        <position position="1"/>
    </location>
</feature>
<protein>
    <submittedName>
        <fullName evidence="2">Uncharacterized protein</fullName>
    </submittedName>
</protein>
<feature type="region of interest" description="Disordered" evidence="1">
    <location>
        <begin position="1"/>
        <end position="93"/>
    </location>
</feature>
<dbReference type="Proteomes" id="UP000077521">
    <property type="component" value="Unassembled WGS sequence"/>
</dbReference>
<evidence type="ECO:0000313" key="3">
    <source>
        <dbReference type="Proteomes" id="UP000077521"/>
    </source>
</evidence>
<keyword evidence="3" id="KW-1185">Reference proteome</keyword>
<feature type="compositionally biased region" description="Low complexity" evidence="1">
    <location>
        <begin position="38"/>
        <end position="82"/>
    </location>
</feature>
<organism evidence="2 3">
    <name type="scientific">Tilletia indica</name>
    <dbReference type="NCBI Taxonomy" id="43049"/>
    <lineage>
        <taxon>Eukaryota</taxon>
        <taxon>Fungi</taxon>
        <taxon>Dikarya</taxon>
        <taxon>Basidiomycota</taxon>
        <taxon>Ustilaginomycotina</taxon>
        <taxon>Exobasidiomycetes</taxon>
        <taxon>Tilletiales</taxon>
        <taxon>Tilletiaceae</taxon>
        <taxon>Tilletia</taxon>
    </lineage>
</organism>